<dbReference type="PANTHER" id="PTHR30074:SF5">
    <property type="entry name" value="FORMATE DEHYDROGENASE, NITRATE-INDUCIBLE, CYTOCHROME B556(FDN) SUBUNIT"/>
    <property type="match status" value="1"/>
</dbReference>
<dbReference type="GO" id="GO:0008863">
    <property type="term" value="F:formate dehydrogenase (NAD+) activity"/>
    <property type="evidence" value="ECO:0007669"/>
    <property type="project" value="InterPro"/>
</dbReference>
<feature type="transmembrane region" description="Helical" evidence="14">
    <location>
        <begin position="57"/>
        <end position="77"/>
    </location>
</feature>
<dbReference type="RefSeq" id="WP_189042778.1">
    <property type="nucleotide sequence ID" value="NZ_BMJQ01000002.1"/>
</dbReference>
<evidence type="ECO:0000256" key="9">
    <source>
        <dbReference type="ARBA" id="ARBA00022982"/>
    </source>
</evidence>
<evidence type="ECO:0000256" key="11">
    <source>
        <dbReference type="ARBA" id="ARBA00023004"/>
    </source>
</evidence>
<dbReference type="EMBL" id="BMJQ01000002">
    <property type="protein sequence ID" value="GGF04980.1"/>
    <property type="molecule type" value="Genomic_DNA"/>
</dbReference>
<dbReference type="Pfam" id="PF01292">
    <property type="entry name" value="Ni_hydr_CYTB"/>
    <property type="match status" value="1"/>
</dbReference>
<evidence type="ECO:0000256" key="14">
    <source>
        <dbReference type="SAM" id="Phobius"/>
    </source>
</evidence>
<evidence type="ECO:0000256" key="1">
    <source>
        <dbReference type="ARBA" id="ARBA00001971"/>
    </source>
</evidence>
<dbReference type="AlphaFoldDB" id="A0A8J2YQB5"/>
<evidence type="ECO:0000256" key="6">
    <source>
        <dbReference type="ARBA" id="ARBA00022617"/>
    </source>
</evidence>
<sequence length="227" mass="25983">MSYPKGTMIRHTTTTRINHWITGGCFVLLLLSGLSMFHPMLFFLSALFGGGQWTRAIHPWIGVLLFLSYAGLIVQFWRENLPNRADLDWTLALNKVLVNEEEGVPEVARFNAGQKFVFWSMALLVPVLFFTGLVIWEYYFFPYTSIEVQRVALLIHSLAAIGAIIVWIIHVYAALWVKGSMRAMTQGYVTPGWAWRHHRKWFRSLAETGSPGPTPRITTPRTTREGR</sequence>
<keyword evidence="8" id="KW-0479">Metal-binding</keyword>
<evidence type="ECO:0000256" key="8">
    <source>
        <dbReference type="ARBA" id="ARBA00022723"/>
    </source>
</evidence>
<dbReference type="InterPro" id="IPR011577">
    <property type="entry name" value="Cyt_b561_bac/Ni-Hgenase"/>
</dbReference>
<dbReference type="GO" id="GO:0005886">
    <property type="term" value="C:plasma membrane"/>
    <property type="evidence" value="ECO:0007669"/>
    <property type="project" value="UniProtKB-SubCell"/>
</dbReference>
<comment type="cofactor">
    <cofactor evidence="1">
        <name>heme</name>
        <dbReference type="ChEBI" id="CHEBI:30413"/>
    </cofactor>
</comment>
<evidence type="ECO:0000256" key="2">
    <source>
        <dbReference type="ARBA" id="ARBA00004651"/>
    </source>
</evidence>
<keyword evidence="9" id="KW-0249">Electron transport</keyword>
<dbReference type="Proteomes" id="UP000646365">
    <property type="component" value="Unassembled WGS sequence"/>
</dbReference>
<dbReference type="GO" id="GO:0046872">
    <property type="term" value="F:metal ion binding"/>
    <property type="evidence" value="ECO:0007669"/>
    <property type="project" value="UniProtKB-KW"/>
</dbReference>
<feature type="transmembrane region" description="Helical" evidence="14">
    <location>
        <begin position="153"/>
        <end position="177"/>
    </location>
</feature>
<keyword evidence="12 14" id="KW-0472">Membrane</keyword>
<keyword evidence="17" id="KW-1185">Reference proteome</keyword>
<keyword evidence="4" id="KW-0813">Transport</keyword>
<keyword evidence="6" id="KW-0349">Heme</keyword>
<evidence type="ECO:0000313" key="16">
    <source>
        <dbReference type="EMBL" id="GGF04980.1"/>
    </source>
</evidence>
<evidence type="ECO:0000256" key="3">
    <source>
        <dbReference type="ARBA" id="ARBA00010747"/>
    </source>
</evidence>
<evidence type="ECO:0000256" key="7">
    <source>
        <dbReference type="ARBA" id="ARBA00022692"/>
    </source>
</evidence>
<comment type="caution">
    <text evidence="16">The sequence shown here is derived from an EMBL/GenBank/DDBJ whole genome shotgun (WGS) entry which is preliminary data.</text>
</comment>
<keyword evidence="10 14" id="KW-1133">Transmembrane helix</keyword>
<dbReference type="InterPro" id="IPR016174">
    <property type="entry name" value="Di-haem_cyt_TM"/>
</dbReference>
<dbReference type="GO" id="GO:0009326">
    <property type="term" value="C:formate dehydrogenase complex"/>
    <property type="evidence" value="ECO:0007669"/>
    <property type="project" value="InterPro"/>
</dbReference>
<evidence type="ECO:0000256" key="10">
    <source>
        <dbReference type="ARBA" id="ARBA00022989"/>
    </source>
</evidence>
<evidence type="ECO:0000256" key="12">
    <source>
        <dbReference type="ARBA" id="ARBA00023136"/>
    </source>
</evidence>
<dbReference type="SUPFAM" id="SSF81342">
    <property type="entry name" value="Transmembrane di-heme cytochromes"/>
    <property type="match status" value="1"/>
</dbReference>
<reference evidence="16" key="2">
    <citation type="submission" date="2020-09" db="EMBL/GenBank/DDBJ databases">
        <authorList>
            <person name="Sun Q."/>
            <person name="Zhou Y."/>
        </authorList>
    </citation>
    <scope>NUCLEOTIDE SEQUENCE</scope>
    <source>
        <strain evidence="16">CGMCC 1.15725</strain>
    </source>
</reference>
<feature type="compositionally biased region" description="Low complexity" evidence="13">
    <location>
        <begin position="208"/>
        <end position="221"/>
    </location>
</feature>
<dbReference type="Gene3D" id="1.20.950.20">
    <property type="entry name" value="Transmembrane di-heme cytochromes, Chain C"/>
    <property type="match status" value="1"/>
</dbReference>
<feature type="transmembrane region" description="Helical" evidence="14">
    <location>
        <begin position="116"/>
        <end position="141"/>
    </location>
</feature>
<evidence type="ECO:0000256" key="4">
    <source>
        <dbReference type="ARBA" id="ARBA00022448"/>
    </source>
</evidence>
<evidence type="ECO:0000256" key="5">
    <source>
        <dbReference type="ARBA" id="ARBA00022475"/>
    </source>
</evidence>
<dbReference type="InterPro" id="IPR051817">
    <property type="entry name" value="FDH_cytochrome_b556_subunit"/>
</dbReference>
<keyword evidence="11" id="KW-0408">Iron</keyword>
<accession>A0A8J2YQB5</accession>
<dbReference type="GO" id="GO:0036397">
    <property type="term" value="F:formate dehydrogenase (quinone) activity"/>
    <property type="evidence" value="ECO:0007669"/>
    <property type="project" value="TreeGrafter"/>
</dbReference>
<dbReference type="NCBIfam" id="TIGR01583">
    <property type="entry name" value="formate-DH-gamm"/>
    <property type="match status" value="1"/>
</dbReference>
<gene>
    <name evidence="16" type="primary">fdoI</name>
    <name evidence="16" type="ORF">GCM10011611_08000</name>
</gene>
<keyword evidence="5" id="KW-1003">Cell membrane</keyword>
<dbReference type="GO" id="GO:0022904">
    <property type="term" value="P:respiratory electron transport chain"/>
    <property type="evidence" value="ECO:0007669"/>
    <property type="project" value="InterPro"/>
</dbReference>
<proteinExistence type="inferred from homology"/>
<comment type="similarity">
    <text evidence="3">Belongs to the formate dehydrogenase gamma subunit family.</text>
</comment>
<name>A0A8J2YQB5_9PROT</name>
<dbReference type="InterPro" id="IPR006471">
    <property type="entry name" value="Formate_DH_gsu"/>
</dbReference>
<evidence type="ECO:0000313" key="17">
    <source>
        <dbReference type="Proteomes" id="UP000646365"/>
    </source>
</evidence>
<feature type="region of interest" description="Disordered" evidence="13">
    <location>
        <begin position="205"/>
        <end position="227"/>
    </location>
</feature>
<evidence type="ECO:0000256" key="13">
    <source>
        <dbReference type="SAM" id="MobiDB-lite"/>
    </source>
</evidence>
<evidence type="ECO:0000259" key="15">
    <source>
        <dbReference type="Pfam" id="PF01292"/>
    </source>
</evidence>
<feature type="domain" description="Cytochrome b561 bacterial/Ni-hydrogenase" evidence="15">
    <location>
        <begin position="10"/>
        <end position="186"/>
    </location>
</feature>
<comment type="subcellular location">
    <subcellularLocation>
        <location evidence="2">Cell membrane</location>
        <topology evidence="2">Multi-pass membrane protein</topology>
    </subcellularLocation>
</comment>
<protein>
    <submittedName>
        <fullName evidence="16">Formate dehydrogenase subunit gamma</fullName>
    </submittedName>
</protein>
<organism evidence="16 17">
    <name type="scientific">Aliidongia dinghuensis</name>
    <dbReference type="NCBI Taxonomy" id="1867774"/>
    <lineage>
        <taxon>Bacteria</taxon>
        <taxon>Pseudomonadati</taxon>
        <taxon>Pseudomonadota</taxon>
        <taxon>Alphaproteobacteria</taxon>
        <taxon>Rhodospirillales</taxon>
        <taxon>Dongiaceae</taxon>
        <taxon>Aliidongia</taxon>
    </lineage>
</organism>
<reference evidence="16" key="1">
    <citation type="journal article" date="2014" name="Int. J. Syst. Evol. Microbiol.">
        <title>Complete genome sequence of Corynebacterium casei LMG S-19264T (=DSM 44701T), isolated from a smear-ripened cheese.</title>
        <authorList>
            <consortium name="US DOE Joint Genome Institute (JGI-PGF)"/>
            <person name="Walter F."/>
            <person name="Albersmeier A."/>
            <person name="Kalinowski J."/>
            <person name="Ruckert C."/>
        </authorList>
    </citation>
    <scope>NUCLEOTIDE SEQUENCE</scope>
    <source>
        <strain evidence="16">CGMCC 1.15725</strain>
    </source>
</reference>
<dbReference type="PANTHER" id="PTHR30074">
    <property type="entry name" value="FORMATE DEHYDROGENASE, NITRATE-INDUCIBLE, CYTOCHROME B556 FDN SUBUNIT"/>
    <property type="match status" value="1"/>
</dbReference>
<dbReference type="GO" id="GO:0015944">
    <property type="term" value="P:formate oxidation"/>
    <property type="evidence" value="ECO:0007669"/>
    <property type="project" value="TreeGrafter"/>
</dbReference>
<dbReference type="GO" id="GO:0009061">
    <property type="term" value="P:anaerobic respiration"/>
    <property type="evidence" value="ECO:0007669"/>
    <property type="project" value="TreeGrafter"/>
</dbReference>
<feature type="transmembrane region" description="Helical" evidence="14">
    <location>
        <begin position="20"/>
        <end position="45"/>
    </location>
</feature>
<keyword evidence="7 14" id="KW-0812">Transmembrane</keyword>
<dbReference type="GO" id="GO:0009055">
    <property type="term" value="F:electron transfer activity"/>
    <property type="evidence" value="ECO:0007669"/>
    <property type="project" value="InterPro"/>
</dbReference>